<evidence type="ECO:0000313" key="7">
    <source>
        <dbReference type="Proteomes" id="UP001387110"/>
    </source>
</evidence>
<evidence type="ECO:0000313" key="2">
    <source>
        <dbReference type="EMBL" id="KSU50277.1"/>
    </source>
</evidence>
<dbReference type="Pfam" id="PF13460">
    <property type="entry name" value="NAD_binding_10"/>
    <property type="match status" value="1"/>
</dbReference>
<reference evidence="3 6" key="2">
    <citation type="journal article" date="2016" name="Front. Microbiol.">
        <title>Genomic Resource of Rice Seed Associated Bacteria.</title>
        <authorList>
            <person name="Midha S."/>
            <person name="Bansal K."/>
            <person name="Sharma S."/>
            <person name="Kumar N."/>
            <person name="Patil P.P."/>
            <person name="Chaudhry V."/>
            <person name="Patil P.B."/>
        </authorList>
    </citation>
    <scope>NUCLEOTIDE SEQUENCE [LARGE SCALE GENOMIC DNA]</scope>
    <source>
        <strain evidence="3 6">RSA11</strain>
    </source>
</reference>
<dbReference type="SUPFAM" id="SSF51735">
    <property type="entry name" value="NAD(P)-binding Rossmann-fold domains"/>
    <property type="match status" value="1"/>
</dbReference>
<accession>A0A0V8GJ24</accession>
<evidence type="ECO:0000259" key="1">
    <source>
        <dbReference type="SMART" id="SM00859"/>
    </source>
</evidence>
<name>A0A0V8GJ24_9BACL</name>
<dbReference type="PANTHER" id="PTHR15020">
    <property type="entry name" value="FLAVIN REDUCTASE-RELATED"/>
    <property type="match status" value="1"/>
</dbReference>
<dbReference type="GeneID" id="90838803"/>
<reference evidence="2 5" key="1">
    <citation type="journal article" date="2015" name="Int. J. Syst. Evol. Microbiol.">
        <title>Exiguobacterium enclense sp. nov., isolated from sediment.</title>
        <authorList>
            <person name="Dastager S.G."/>
            <person name="Mawlankar R."/>
            <person name="Sonalkar V.V."/>
            <person name="Thorat M.N."/>
            <person name="Mual P."/>
            <person name="Verma A."/>
            <person name="Krishnamurthi S."/>
            <person name="Tang S.K."/>
            <person name="Li W.J."/>
        </authorList>
    </citation>
    <scope>NUCLEOTIDE SEQUENCE [LARGE SCALE GENOMIC DNA]</scope>
    <source>
        <strain evidence="2 5">NIO-1109</strain>
    </source>
</reference>
<comment type="caution">
    <text evidence="2">The sequence shown here is derived from an EMBL/GenBank/DDBJ whole genome shotgun (WGS) entry which is preliminary data.</text>
</comment>
<protein>
    <submittedName>
        <fullName evidence="2">Epimerase</fullName>
    </submittedName>
    <submittedName>
        <fullName evidence="4">SDR family oxidoreductase</fullName>
    </submittedName>
</protein>
<dbReference type="InterPro" id="IPR016040">
    <property type="entry name" value="NAD(P)-bd_dom"/>
</dbReference>
<dbReference type="EMBL" id="LDQV01000029">
    <property type="protein sequence ID" value="KTR25915.1"/>
    <property type="molecule type" value="Genomic_DNA"/>
</dbReference>
<dbReference type="GO" id="GO:0016620">
    <property type="term" value="F:oxidoreductase activity, acting on the aldehyde or oxo group of donors, NAD or NADP as acceptor"/>
    <property type="evidence" value="ECO:0007669"/>
    <property type="project" value="InterPro"/>
</dbReference>
<keyword evidence="7" id="KW-1185">Reference proteome</keyword>
<evidence type="ECO:0000313" key="3">
    <source>
        <dbReference type="EMBL" id="KTR25915.1"/>
    </source>
</evidence>
<sequence length="210" mass="22499">MNILIIGANGTTGRKMVELIAKQGDHQAIAVVREENQINDLIALGASEVRLGDLTKDVSGVISNADVVIFAAGAGGASDELTRAVDQEGAIKVIDAAKANGIDRFLMLSSVGTEEPKGELKVYLESKAAADAHLKESGLDYTIVRPGPLSYDDPTGTVETKEHFDSYEDRKVSRDDVAALFVHLIDHPTQSRVFEVLSGPYPIAEALRNQ</sequence>
<organism evidence="2 5">
    <name type="scientific">Exiguobacterium indicum</name>
    <dbReference type="NCBI Taxonomy" id="296995"/>
    <lineage>
        <taxon>Bacteria</taxon>
        <taxon>Bacillati</taxon>
        <taxon>Bacillota</taxon>
        <taxon>Bacilli</taxon>
        <taxon>Bacillales</taxon>
        <taxon>Bacillales Family XII. Incertae Sedis</taxon>
        <taxon>Exiguobacterium</taxon>
    </lineage>
</organism>
<evidence type="ECO:0000313" key="5">
    <source>
        <dbReference type="Proteomes" id="UP000053797"/>
    </source>
</evidence>
<dbReference type="CDD" id="cd05243">
    <property type="entry name" value="SDR_a5"/>
    <property type="match status" value="1"/>
</dbReference>
<dbReference type="SMART" id="SM00859">
    <property type="entry name" value="Semialdhyde_dh"/>
    <property type="match status" value="1"/>
</dbReference>
<dbReference type="RefSeq" id="WP_023469096.1">
    <property type="nucleotide sequence ID" value="NZ_FMYN01000001.1"/>
</dbReference>
<dbReference type="GO" id="GO:0051287">
    <property type="term" value="F:NAD binding"/>
    <property type="evidence" value="ECO:0007669"/>
    <property type="project" value="InterPro"/>
</dbReference>
<dbReference type="EMBL" id="JBAWKY010000001">
    <property type="protein sequence ID" value="MEI4461730.1"/>
    <property type="molecule type" value="Genomic_DNA"/>
</dbReference>
<dbReference type="PANTHER" id="PTHR15020:SF50">
    <property type="entry name" value="UPF0659 PROTEIN YMR090W"/>
    <property type="match status" value="1"/>
</dbReference>
<evidence type="ECO:0000313" key="6">
    <source>
        <dbReference type="Proteomes" id="UP000072605"/>
    </source>
</evidence>
<feature type="domain" description="Semialdehyde dehydrogenase NAD-binding" evidence="1">
    <location>
        <begin position="2"/>
        <end position="119"/>
    </location>
</feature>
<dbReference type="AlphaFoldDB" id="A0A0V8GJ24"/>
<reference evidence="4 7" key="3">
    <citation type="submission" date="2023-12" db="EMBL/GenBank/DDBJ databases">
        <authorList>
            <person name="Easwaran N."/>
            <person name="Lazarus H.P.S."/>
        </authorList>
    </citation>
    <scope>NUCLEOTIDE SEQUENCE [LARGE SCALE GENOMIC DNA]</scope>
    <source>
        <strain evidence="4 7">VIT-2023</strain>
    </source>
</reference>
<dbReference type="Gene3D" id="3.40.50.720">
    <property type="entry name" value="NAD(P)-binding Rossmann-like Domain"/>
    <property type="match status" value="1"/>
</dbReference>
<proteinExistence type="predicted"/>
<dbReference type="Proteomes" id="UP000053797">
    <property type="component" value="Unassembled WGS sequence"/>
</dbReference>
<dbReference type="Proteomes" id="UP001387110">
    <property type="component" value="Unassembled WGS sequence"/>
</dbReference>
<gene>
    <name evidence="2" type="ORF">AS033_02550</name>
    <name evidence="3" type="ORF">RSA11_12725</name>
    <name evidence="4" type="ORF">SZL87_04715</name>
</gene>
<dbReference type="EMBL" id="LNQL01000001">
    <property type="protein sequence ID" value="KSU50277.1"/>
    <property type="molecule type" value="Genomic_DNA"/>
</dbReference>
<dbReference type="Proteomes" id="UP000072605">
    <property type="component" value="Unassembled WGS sequence"/>
</dbReference>
<dbReference type="InterPro" id="IPR036291">
    <property type="entry name" value="NAD(P)-bd_dom_sf"/>
</dbReference>
<dbReference type="OrthoDB" id="9803892at2"/>
<evidence type="ECO:0000313" key="4">
    <source>
        <dbReference type="EMBL" id="MEI4461730.1"/>
    </source>
</evidence>
<dbReference type="InterPro" id="IPR000534">
    <property type="entry name" value="Semialdehyde_DH_NAD-bd"/>
</dbReference>